<reference evidence="1 2" key="1">
    <citation type="submission" date="2021-12" db="EMBL/GenBank/DDBJ databases">
        <title>Genome seq of P8.</title>
        <authorList>
            <person name="Seo T."/>
        </authorList>
    </citation>
    <scope>NUCLEOTIDE SEQUENCE [LARGE SCALE GENOMIC DNA]</scope>
    <source>
        <strain evidence="1 2">P8</strain>
    </source>
</reference>
<organism evidence="1 2">
    <name type="scientific">Pelomonas cellulosilytica</name>
    <dbReference type="NCBI Taxonomy" id="2906762"/>
    <lineage>
        <taxon>Bacteria</taxon>
        <taxon>Pseudomonadati</taxon>
        <taxon>Pseudomonadota</taxon>
        <taxon>Betaproteobacteria</taxon>
        <taxon>Burkholderiales</taxon>
        <taxon>Sphaerotilaceae</taxon>
        <taxon>Roseateles</taxon>
    </lineage>
</organism>
<dbReference type="Proteomes" id="UP001200741">
    <property type="component" value="Unassembled WGS sequence"/>
</dbReference>
<accession>A0ABS8XZS4</accession>
<dbReference type="RefSeq" id="WP_233373875.1">
    <property type="nucleotide sequence ID" value="NZ_JAJTWU010000008.1"/>
</dbReference>
<sequence>MNLFTGESSDAYFGGDVPASIRPLLERAAAAPREEVGSLLWTARALAPTVLPIYYALYKHHAGRREFDQAHAAATRGLLEAARQAGLDTDWRRVTPQTVPAGVDFQQNGPARFWLFTLKALAFIALRRQLPDEAAELLAQIARLDTGGARVGDEVIARLLASLG</sequence>
<proteinExistence type="predicted"/>
<comment type="caution">
    <text evidence="1">The sequence shown here is derived from an EMBL/GenBank/DDBJ whole genome shotgun (WGS) entry which is preliminary data.</text>
</comment>
<name>A0ABS8XZS4_9BURK</name>
<evidence type="ECO:0000313" key="1">
    <source>
        <dbReference type="EMBL" id="MCE4556750.1"/>
    </source>
</evidence>
<gene>
    <name evidence="1" type="ORF">LXT13_20330</name>
</gene>
<keyword evidence="2" id="KW-1185">Reference proteome</keyword>
<evidence type="ECO:0000313" key="2">
    <source>
        <dbReference type="Proteomes" id="UP001200741"/>
    </source>
</evidence>
<protein>
    <submittedName>
        <fullName evidence="1">Uncharacterized protein</fullName>
    </submittedName>
</protein>
<dbReference type="EMBL" id="JAJTWU010000008">
    <property type="protein sequence ID" value="MCE4556750.1"/>
    <property type="molecule type" value="Genomic_DNA"/>
</dbReference>